<dbReference type="InterPro" id="IPR009875">
    <property type="entry name" value="PilZ_domain"/>
</dbReference>
<comment type="function">
    <text evidence="1">Binds the second messenger bis-(3'-5') cyclic dimeric guanosine monophosphate (c-di-GMP). Can bind two c-di-GMP molecules per monomer. May play a role in bacterial second-messenger regulated processes. Binding to c-di-GMP induces a conformational change of the C- and N-termini resulting in the exposure of a highly negative surface on one side of the protein to a possible effector protein.</text>
</comment>
<dbReference type="Gene3D" id="2.40.10.220">
    <property type="entry name" value="predicted glycosyltransferase like domains"/>
    <property type="match status" value="1"/>
</dbReference>
<dbReference type="InterPro" id="IPR027021">
    <property type="entry name" value="C-di-GMP_BP_PA4608"/>
</dbReference>
<dbReference type="SUPFAM" id="SSF141371">
    <property type="entry name" value="PilZ domain-like"/>
    <property type="match status" value="1"/>
</dbReference>
<keyword evidence="4" id="KW-1185">Reference proteome</keyword>
<dbReference type="PIRSF" id="PIRSF028141">
    <property type="entry name" value="C-di-GMP_BP_PA4608"/>
    <property type="match status" value="1"/>
</dbReference>
<evidence type="ECO:0000259" key="2">
    <source>
        <dbReference type="Pfam" id="PF07238"/>
    </source>
</evidence>
<keyword evidence="1" id="KW-0973">c-di-GMP</keyword>
<comment type="subunit">
    <text evidence="1">Monomer in both c-di-GMP-bound and free forms.</text>
</comment>
<evidence type="ECO:0000313" key="3">
    <source>
        <dbReference type="EMBL" id="QKZ06847.1"/>
    </source>
</evidence>
<organism evidence="3 4">
    <name type="scientific">Pseudomonas eucalypticola</name>
    <dbReference type="NCBI Taxonomy" id="2599595"/>
    <lineage>
        <taxon>Bacteria</taxon>
        <taxon>Pseudomonadati</taxon>
        <taxon>Pseudomonadota</taxon>
        <taxon>Gammaproteobacteria</taxon>
        <taxon>Pseudomonadales</taxon>
        <taxon>Pseudomonadaceae</taxon>
        <taxon>Pseudomonas</taxon>
    </lineage>
</organism>
<dbReference type="RefSeq" id="WP_176572000.1">
    <property type="nucleotide sequence ID" value="NZ_CP056030.1"/>
</dbReference>
<reference evidence="3 4" key="1">
    <citation type="submission" date="2020-06" db="EMBL/GenBank/DDBJ databases">
        <title>Pseudomonas eucalypticola sp. nov., an endophyte of Eucalyptus dunnii leaves with biocontrol ability of eucalyptus leaf blight.</title>
        <authorList>
            <person name="Liu Y."/>
            <person name="Song Z."/>
            <person name="Zeng H."/>
            <person name="Lu M."/>
            <person name="Wang X."/>
            <person name="Lian X."/>
            <person name="Zhang Q."/>
        </authorList>
    </citation>
    <scope>NUCLEOTIDE SEQUENCE [LARGE SCALE GENOMIC DNA]</scope>
    <source>
        <strain evidence="3 4">NP-1</strain>
    </source>
</reference>
<dbReference type="Pfam" id="PF07238">
    <property type="entry name" value="PilZ"/>
    <property type="match status" value="1"/>
</dbReference>
<dbReference type="KEGG" id="pez:HWQ56_24940"/>
<keyword evidence="1" id="KW-0547">Nucleotide-binding</keyword>
<evidence type="ECO:0000256" key="1">
    <source>
        <dbReference type="PIRNR" id="PIRNR028141"/>
    </source>
</evidence>
<name>A0A7D5H2V0_9PSED</name>
<feature type="domain" description="PilZ" evidence="2">
    <location>
        <begin position="7"/>
        <end position="104"/>
    </location>
</feature>
<accession>A0A7D5H2V0</accession>
<evidence type="ECO:0000313" key="4">
    <source>
        <dbReference type="Proteomes" id="UP000509568"/>
    </source>
</evidence>
<proteinExistence type="predicted"/>
<sequence>MTDSHDDRRRFKRVAFDAKTEISQGDRTWPAKLIDLSLRGALIDRPTDWEAADLEKHFLIKIHLTDLIEVRMDAELRHEERGHLGFACLHIGLEDIGHLRRIIELNLGDMEELERELGALVEV</sequence>
<gene>
    <name evidence="3" type="ORF">HWQ56_24940</name>
</gene>
<protein>
    <recommendedName>
        <fullName evidence="1">Cyclic diguanosine monophosphate-binding protein</fullName>
        <shortName evidence="1">c-di-GMP-binding protein</shortName>
    </recommendedName>
    <alternativeName>
        <fullName evidence="1">Pilz domain-containing protein</fullName>
    </alternativeName>
</protein>
<dbReference type="AlphaFoldDB" id="A0A7D5H2V0"/>
<dbReference type="GO" id="GO:0035438">
    <property type="term" value="F:cyclic-di-GMP binding"/>
    <property type="evidence" value="ECO:0007669"/>
    <property type="project" value="InterPro"/>
</dbReference>
<dbReference type="Proteomes" id="UP000509568">
    <property type="component" value="Chromosome"/>
</dbReference>
<dbReference type="EMBL" id="CP056030">
    <property type="protein sequence ID" value="QKZ06847.1"/>
    <property type="molecule type" value="Genomic_DNA"/>
</dbReference>